<dbReference type="STRING" id="326424.FRAAL2678"/>
<dbReference type="AlphaFoldDB" id="Q0RMC7"/>
<dbReference type="KEGG" id="fal:FRAAL2678"/>
<organism evidence="1 2">
    <name type="scientific">Frankia alni (strain DSM 45986 / CECT 9034 / ACN14a)</name>
    <dbReference type="NCBI Taxonomy" id="326424"/>
    <lineage>
        <taxon>Bacteria</taxon>
        <taxon>Bacillati</taxon>
        <taxon>Actinomycetota</taxon>
        <taxon>Actinomycetes</taxon>
        <taxon>Frankiales</taxon>
        <taxon>Frankiaceae</taxon>
        <taxon>Frankia</taxon>
    </lineage>
</organism>
<gene>
    <name evidence="1" type="ordered locus">FRAAL2678</name>
</gene>
<reference evidence="1 2" key="1">
    <citation type="journal article" date="2007" name="Genome Res.">
        <title>Genome characteristics of facultatively symbiotic Frankia sp. strains reflect host range and host plant biogeography.</title>
        <authorList>
            <person name="Normand P."/>
            <person name="Lapierre P."/>
            <person name="Tisa L.S."/>
            <person name="Gogarten J.P."/>
            <person name="Alloisio N."/>
            <person name="Bagnarol E."/>
            <person name="Bassi C.A."/>
            <person name="Berry A.M."/>
            <person name="Bickhart D.M."/>
            <person name="Choisne N."/>
            <person name="Couloux A."/>
            <person name="Cournoyer B."/>
            <person name="Cruveiller S."/>
            <person name="Daubin V."/>
            <person name="Demange N."/>
            <person name="Francino M.P."/>
            <person name="Goltsman E."/>
            <person name="Huang Y."/>
            <person name="Kopp O.R."/>
            <person name="Labarre L."/>
            <person name="Lapidus A."/>
            <person name="Lavire C."/>
            <person name="Marechal J."/>
            <person name="Martinez M."/>
            <person name="Mastronunzio J.E."/>
            <person name="Mullin B.C."/>
            <person name="Niemann J."/>
            <person name="Pujic P."/>
            <person name="Rawnsley T."/>
            <person name="Rouy Z."/>
            <person name="Schenowitz C."/>
            <person name="Sellstedt A."/>
            <person name="Tavares F."/>
            <person name="Tomkins J.P."/>
            <person name="Vallenet D."/>
            <person name="Valverde C."/>
            <person name="Wall L.G."/>
            <person name="Wang Y."/>
            <person name="Medigue C."/>
            <person name="Benson D.R."/>
        </authorList>
    </citation>
    <scope>NUCLEOTIDE SEQUENCE [LARGE SCALE GENOMIC DNA]</scope>
    <source>
        <strain evidence="2">DSM 45986 / CECT 9034 / ACN14a</strain>
    </source>
</reference>
<accession>Q0RMC7</accession>
<proteinExistence type="predicted"/>
<name>Q0RMC7_FRAAA</name>
<protein>
    <submittedName>
        <fullName evidence="1">Uncharacterized protein</fullName>
    </submittedName>
</protein>
<dbReference type="InterPro" id="IPR018522">
    <property type="entry name" value="TopoIIA_CS"/>
</dbReference>
<dbReference type="GO" id="GO:0006265">
    <property type="term" value="P:DNA topological change"/>
    <property type="evidence" value="ECO:0007669"/>
    <property type="project" value="InterPro"/>
</dbReference>
<keyword evidence="2" id="KW-1185">Reference proteome</keyword>
<dbReference type="GO" id="GO:0003918">
    <property type="term" value="F:DNA topoisomerase type II (double strand cut, ATP-hydrolyzing) activity"/>
    <property type="evidence" value="ECO:0007669"/>
    <property type="project" value="InterPro"/>
</dbReference>
<sequence>MIHAGRYAEVALRTDGTLAKGAAVTVFHAGSAVPAELYVDRQRSAAADNPVTADPITGLLAFWAEPGVYDLVGDRVVVFAAPVVLDPADVPALDQTGTVPARQLPVGTLADTIAAGNDPRLADAEQSSRKGAPGGYAPLDANGHVPLGYLPLGTGSGTVPAGDDPRIVEAEQTARRGHASGYAPLDAAALLPAANLPAMPILPRQLMFYGHSVFHRIAGAVESAGFRADRLVQALCGLPDSRVTNRAADDALLLAEGDSAGGYPQVLQAEPKTVRGAPYIGRDGTAVLCWGIYDLGALGPSTHVRDAFIHALRAVISRHRAATVREHTDSTVALTGGSEITTISYNSGGGYWSWASTGSSFTITLPADFPGGTVTIGLIGAAGTTGGTISWSGTASTGTSGTTSTSAIMPAGGAHGHIAVRIPGLVAADAGKTIVGTITAVDAGGDVGLDYWQAEAPMPPLTVVCGIPRLRDASAYAAFPTSVTDSDVFAWNTAIQGLCAEFVNGVVYADVDAVVGKAPGLYAADGINLNELGARACATAIIAGAAGAGRVLSPFQLTTDWS</sequence>
<dbReference type="EMBL" id="CT573213">
    <property type="protein sequence ID" value="CAJ61324.1"/>
    <property type="molecule type" value="Genomic_DNA"/>
</dbReference>
<dbReference type="SUPFAM" id="SSF52266">
    <property type="entry name" value="SGNH hydrolase"/>
    <property type="match status" value="1"/>
</dbReference>
<dbReference type="HOGENOM" id="CLU_484635_0_0_11"/>
<evidence type="ECO:0000313" key="1">
    <source>
        <dbReference type="EMBL" id="CAJ61324.1"/>
    </source>
</evidence>
<evidence type="ECO:0000313" key="2">
    <source>
        <dbReference type="Proteomes" id="UP000000657"/>
    </source>
</evidence>
<dbReference type="GO" id="GO:0003677">
    <property type="term" value="F:DNA binding"/>
    <property type="evidence" value="ECO:0007669"/>
    <property type="project" value="InterPro"/>
</dbReference>
<dbReference type="PROSITE" id="PS00177">
    <property type="entry name" value="TOPOISOMERASE_II"/>
    <property type="match status" value="1"/>
</dbReference>
<dbReference type="GO" id="GO:0005524">
    <property type="term" value="F:ATP binding"/>
    <property type="evidence" value="ECO:0007669"/>
    <property type="project" value="InterPro"/>
</dbReference>
<dbReference type="Proteomes" id="UP000000657">
    <property type="component" value="Chromosome"/>
</dbReference>